<evidence type="ECO:0000313" key="2">
    <source>
        <dbReference type="Proteomes" id="UP000004810"/>
    </source>
</evidence>
<gene>
    <name evidence="1" type="ORF">WUBG_11459</name>
</gene>
<comment type="caution">
    <text evidence="1">The sequence shown here is derived from an EMBL/GenBank/DDBJ whole genome shotgun (WGS) entry which is preliminary data.</text>
</comment>
<dbReference type="EMBL" id="ADBV01007539">
    <property type="protein sequence ID" value="EJW77634.1"/>
    <property type="molecule type" value="Genomic_DNA"/>
</dbReference>
<accession>J9EQS9</accession>
<name>J9EQS9_WUCBA</name>
<organism evidence="1 2">
    <name type="scientific">Wuchereria bancrofti</name>
    <dbReference type="NCBI Taxonomy" id="6293"/>
    <lineage>
        <taxon>Eukaryota</taxon>
        <taxon>Metazoa</taxon>
        <taxon>Ecdysozoa</taxon>
        <taxon>Nematoda</taxon>
        <taxon>Chromadorea</taxon>
        <taxon>Rhabditida</taxon>
        <taxon>Spirurina</taxon>
        <taxon>Spiruromorpha</taxon>
        <taxon>Filarioidea</taxon>
        <taxon>Onchocercidae</taxon>
        <taxon>Wuchereria</taxon>
    </lineage>
</organism>
<protein>
    <submittedName>
        <fullName evidence="1">Uncharacterized protein</fullName>
    </submittedName>
</protein>
<sequence>MRRWIEIQQEEFMGSKEKECEEMEFSKKYQKREVAIPIDAKYRNKIIEHCSESYSYYFPALDECYRIYQAPYSNLSANYDGDRSELAYGTSQYDYMHNCWELYHGKLLDIGEAAIKEKMDLVKKIALKFYYTTGQHDAIRVGFMINGNYEMMTQNGTFYDMLDGIYVKMHTTKPCGNICCVVMKLAGTNEVEMEQASCDQTYTPNFFCQK</sequence>
<dbReference type="Proteomes" id="UP000004810">
    <property type="component" value="Unassembled WGS sequence"/>
</dbReference>
<reference evidence="2" key="1">
    <citation type="submission" date="2012-08" db="EMBL/GenBank/DDBJ databases">
        <title>The Genome Sequence of Wuchereria bancrofti.</title>
        <authorList>
            <person name="Nutman T.B."/>
            <person name="Fink D.L."/>
            <person name="Russ C."/>
            <person name="Young S."/>
            <person name="Zeng Q."/>
            <person name="Koehrsen M."/>
            <person name="Alvarado L."/>
            <person name="Berlin A."/>
            <person name="Chapman S.B."/>
            <person name="Chen Z."/>
            <person name="Freedman E."/>
            <person name="Gellesch M."/>
            <person name="Goldberg J."/>
            <person name="Griggs A."/>
            <person name="Gujja S."/>
            <person name="Heilman E.R."/>
            <person name="Heiman D."/>
            <person name="Hepburn T."/>
            <person name="Howarth C."/>
            <person name="Jen D."/>
            <person name="Larson L."/>
            <person name="Lewis B."/>
            <person name="Mehta T."/>
            <person name="Park D."/>
            <person name="Pearson M."/>
            <person name="Roberts A."/>
            <person name="Saif S."/>
            <person name="Shea T."/>
            <person name="Shenoy N."/>
            <person name="Sisk P."/>
            <person name="Stolte C."/>
            <person name="Sykes S."/>
            <person name="Walk T."/>
            <person name="White J."/>
            <person name="Yandava C."/>
            <person name="Haas B."/>
            <person name="Henn M.R."/>
            <person name="Nusbaum C."/>
            <person name="Birren B."/>
        </authorList>
    </citation>
    <scope>NUCLEOTIDE SEQUENCE [LARGE SCALE GENOMIC DNA]</scope>
    <source>
        <strain evidence="2">NA</strain>
    </source>
</reference>
<proteinExistence type="predicted"/>
<dbReference type="AlphaFoldDB" id="J9EQS9"/>
<evidence type="ECO:0000313" key="1">
    <source>
        <dbReference type="EMBL" id="EJW77634.1"/>
    </source>
</evidence>